<accession>A0A521CF41</accession>
<protein>
    <submittedName>
        <fullName evidence="2">Uncharacterized protein</fullName>
    </submittedName>
</protein>
<dbReference type="Proteomes" id="UP000317557">
    <property type="component" value="Unassembled WGS sequence"/>
</dbReference>
<keyword evidence="3" id="KW-1185">Reference proteome</keyword>
<evidence type="ECO:0000256" key="1">
    <source>
        <dbReference type="SAM" id="MobiDB-lite"/>
    </source>
</evidence>
<gene>
    <name evidence="2" type="ORF">SAMN06265219_10564</name>
</gene>
<organism evidence="2 3">
    <name type="scientific">Gracilimonas mengyeensis</name>
    <dbReference type="NCBI Taxonomy" id="1302730"/>
    <lineage>
        <taxon>Bacteria</taxon>
        <taxon>Pseudomonadati</taxon>
        <taxon>Balneolota</taxon>
        <taxon>Balneolia</taxon>
        <taxon>Balneolales</taxon>
        <taxon>Balneolaceae</taxon>
        <taxon>Gracilimonas</taxon>
    </lineage>
</organism>
<reference evidence="2 3" key="1">
    <citation type="submission" date="2017-05" db="EMBL/GenBank/DDBJ databases">
        <authorList>
            <person name="Varghese N."/>
            <person name="Submissions S."/>
        </authorList>
    </citation>
    <scope>NUCLEOTIDE SEQUENCE [LARGE SCALE GENOMIC DNA]</scope>
    <source>
        <strain evidence="2 3">DSM 21985</strain>
    </source>
</reference>
<evidence type="ECO:0000313" key="2">
    <source>
        <dbReference type="EMBL" id="SMO57370.1"/>
    </source>
</evidence>
<dbReference type="AlphaFoldDB" id="A0A521CF41"/>
<name>A0A521CF41_9BACT</name>
<dbReference type="EMBL" id="FXTP01000005">
    <property type="protein sequence ID" value="SMO57370.1"/>
    <property type="molecule type" value="Genomic_DNA"/>
</dbReference>
<proteinExistence type="predicted"/>
<feature type="region of interest" description="Disordered" evidence="1">
    <location>
        <begin position="1"/>
        <end position="37"/>
    </location>
</feature>
<evidence type="ECO:0000313" key="3">
    <source>
        <dbReference type="Proteomes" id="UP000317557"/>
    </source>
</evidence>
<sequence length="37" mass="3951">MLNSTSKSPPLREVPGFDLSKHAEGVSAKGPIVESER</sequence>